<comment type="caution">
    <text evidence="1">The sequence shown here is derived from an EMBL/GenBank/DDBJ whole genome shotgun (WGS) entry which is preliminary data.</text>
</comment>
<dbReference type="EMBL" id="LPHD01000049">
    <property type="protein sequence ID" value="KWA84268.1"/>
    <property type="molecule type" value="Genomic_DNA"/>
</dbReference>
<evidence type="ECO:0000313" key="2">
    <source>
        <dbReference type="Proteomes" id="UP000060630"/>
    </source>
</evidence>
<evidence type="ECO:0000313" key="1">
    <source>
        <dbReference type="EMBL" id="KWA84268.1"/>
    </source>
</evidence>
<name>A0A106QCC1_9BURK</name>
<evidence type="ECO:0008006" key="3">
    <source>
        <dbReference type="Google" id="ProtNLM"/>
    </source>
</evidence>
<proteinExistence type="predicted"/>
<dbReference type="Proteomes" id="UP000060630">
    <property type="component" value="Unassembled WGS sequence"/>
</dbReference>
<dbReference type="RefSeq" id="WP_060192666.1">
    <property type="nucleotide sequence ID" value="NZ_LPHD01000049.1"/>
</dbReference>
<protein>
    <recommendedName>
        <fullName evidence="3">DUF1738 domain-containing protein</fullName>
    </recommendedName>
</protein>
<accession>A0A106QCC1</accession>
<dbReference type="AlphaFoldDB" id="A0A106QCC1"/>
<gene>
    <name evidence="1" type="ORF">WL29_23195</name>
</gene>
<organism evidence="1 2">
    <name type="scientific">Burkholderia ubonensis</name>
    <dbReference type="NCBI Taxonomy" id="101571"/>
    <lineage>
        <taxon>Bacteria</taxon>
        <taxon>Pseudomonadati</taxon>
        <taxon>Pseudomonadota</taxon>
        <taxon>Betaproteobacteria</taxon>
        <taxon>Burkholderiales</taxon>
        <taxon>Burkholderiaceae</taxon>
        <taxon>Burkholderia</taxon>
        <taxon>Burkholderia cepacia complex</taxon>
    </lineage>
</organism>
<reference evidence="1 2" key="1">
    <citation type="submission" date="2015-11" db="EMBL/GenBank/DDBJ databases">
        <title>Expanding the genomic diversity of Burkholderia species for the development of highly accurate diagnostics.</title>
        <authorList>
            <person name="Sahl J."/>
            <person name="Keim P."/>
            <person name="Wagner D."/>
        </authorList>
    </citation>
    <scope>NUCLEOTIDE SEQUENCE [LARGE SCALE GENOMIC DNA]</scope>
    <source>
        <strain evidence="1 2">MSMB2087WGS</strain>
    </source>
</reference>
<sequence>MEAIQHVEPFALDQLHDHLKERAGEATPPKNTPAAAAAPKVDTPDWYELLEEAVREPGQLSAAHRFFHKYSLTNCWLVAIQLRALGLPLMPINTFNGWLKAKRPVQKGQSKSISLVVPVPVNIKEKNEDGSETSKKAFTRFLLRRNWFHMGQTAGEDYTPEPAADRDWKLEAALDFLEIKERAFEFASVGDKRLGYAIGKEIAISPLETNQAYGRLREMARVVLGHTADKPSKAVPEDLALRDIEADTTAYLVAATLGFTGLEEARLRLQLNLGDSAKLRIPDKCANRAFSAADKLINAGYC</sequence>